<evidence type="ECO:0000313" key="2">
    <source>
        <dbReference type="Proteomes" id="UP000630142"/>
    </source>
</evidence>
<proteinExistence type="predicted"/>
<reference evidence="1" key="1">
    <citation type="journal article" date="2014" name="Int. J. Syst. Evol. Microbiol.">
        <title>Complete genome sequence of Corynebacterium casei LMG S-19264T (=DSM 44701T), isolated from a smear-ripened cheese.</title>
        <authorList>
            <consortium name="US DOE Joint Genome Institute (JGI-PGF)"/>
            <person name="Walter F."/>
            <person name="Albersmeier A."/>
            <person name="Kalinowski J."/>
            <person name="Ruckert C."/>
        </authorList>
    </citation>
    <scope>NUCLEOTIDE SEQUENCE</scope>
    <source>
        <strain evidence="1">KCTC 42249</strain>
    </source>
</reference>
<evidence type="ECO:0000313" key="1">
    <source>
        <dbReference type="EMBL" id="GHD15253.1"/>
    </source>
</evidence>
<organism evidence="1 2">
    <name type="scientific">Tianweitania populi</name>
    <dbReference type="NCBI Taxonomy" id="1607949"/>
    <lineage>
        <taxon>Bacteria</taxon>
        <taxon>Pseudomonadati</taxon>
        <taxon>Pseudomonadota</taxon>
        <taxon>Alphaproteobacteria</taxon>
        <taxon>Hyphomicrobiales</taxon>
        <taxon>Phyllobacteriaceae</taxon>
        <taxon>Tianweitania</taxon>
    </lineage>
</organism>
<accession>A0A8J3GKN2</accession>
<protein>
    <submittedName>
        <fullName evidence="1">Uncharacterized protein</fullName>
    </submittedName>
</protein>
<name>A0A8J3GKN2_9HYPH</name>
<gene>
    <name evidence="1" type="ORF">GCM10016234_21830</name>
</gene>
<dbReference type="EMBL" id="BMZQ01000002">
    <property type="protein sequence ID" value="GHD15253.1"/>
    <property type="molecule type" value="Genomic_DNA"/>
</dbReference>
<comment type="caution">
    <text evidence="1">The sequence shown here is derived from an EMBL/GenBank/DDBJ whole genome shotgun (WGS) entry which is preliminary data.</text>
</comment>
<reference evidence="1" key="2">
    <citation type="submission" date="2020-09" db="EMBL/GenBank/DDBJ databases">
        <authorList>
            <person name="Sun Q."/>
            <person name="Kim S."/>
        </authorList>
    </citation>
    <scope>NUCLEOTIDE SEQUENCE</scope>
    <source>
        <strain evidence="1">KCTC 42249</strain>
    </source>
</reference>
<sequence>MMADTPANLTRHPAATATTVVTTAMPTAIMTAKVAVIADFRDLGRRSVQVIEDAARLYNSCVGFSWANDLCNGNSAGKTEQACEEMSSFHGNLHFCVLWEGRS</sequence>
<keyword evidence="2" id="KW-1185">Reference proteome</keyword>
<dbReference type="Proteomes" id="UP000630142">
    <property type="component" value="Unassembled WGS sequence"/>
</dbReference>
<dbReference type="AlphaFoldDB" id="A0A8J3GKN2"/>